<reference evidence="1 2" key="2">
    <citation type="journal article" date="2017" name="Front. Plant Sci.">
        <title>Gene Classification and Mining of Molecular Markers Useful in Red Clover (Trifolium pratense) Breeding.</title>
        <authorList>
            <person name="Istvanek J."/>
            <person name="Dluhosova J."/>
            <person name="Dluhos P."/>
            <person name="Patkova L."/>
            <person name="Nedelnik J."/>
            <person name="Repkova J."/>
        </authorList>
    </citation>
    <scope>NUCLEOTIDE SEQUENCE [LARGE SCALE GENOMIC DNA]</scope>
    <source>
        <strain evidence="2">cv. Tatra</strain>
        <tissue evidence="1">Young leaves</tissue>
    </source>
</reference>
<dbReference type="EMBL" id="ASHM01100637">
    <property type="protein sequence ID" value="PNX66965.1"/>
    <property type="molecule type" value="Genomic_DNA"/>
</dbReference>
<reference evidence="1 2" key="1">
    <citation type="journal article" date="2014" name="Am. J. Bot.">
        <title>Genome assembly and annotation for red clover (Trifolium pratense; Fabaceae).</title>
        <authorList>
            <person name="Istvanek J."/>
            <person name="Jaros M."/>
            <person name="Krenek A."/>
            <person name="Repkova J."/>
        </authorList>
    </citation>
    <scope>NUCLEOTIDE SEQUENCE [LARGE SCALE GENOMIC DNA]</scope>
    <source>
        <strain evidence="2">cv. Tatra</strain>
        <tissue evidence="1">Young leaves</tissue>
    </source>
</reference>
<dbReference type="Proteomes" id="UP000236291">
    <property type="component" value="Unassembled WGS sequence"/>
</dbReference>
<gene>
    <name evidence="1" type="ORF">L195_g055372</name>
</gene>
<protein>
    <submittedName>
        <fullName evidence="1">Uncharacterized protein</fullName>
    </submittedName>
</protein>
<evidence type="ECO:0000313" key="1">
    <source>
        <dbReference type="EMBL" id="PNX66965.1"/>
    </source>
</evidence>
<proteinExistence type="predicted"/>
<comment type="caution">
    <text evidence="1">The sequence shown here is derived from an EMBL/GenBank/DDBJ whole genome shotgun (WGS) entry which is preliminary data.</text>
</comment>
<name>A0A2K3KKY8_TRIPR</name>
<sequence>MVLSKPPCMLIKRFAIAFSPVSYTGRFNIIEDWDNLLVYPLMTLNYFDKLIKTIYRIKIAPFQCFVSRRRGCNLAGQQFSGLHEGFETFMAQSLEEMK</sequence>
<accession>A0A2K3KKY8</accession>
<organism evidence="1 2">
    <name type="scientific">Trifolium pratense</name>
    <name type="common">Red clover</name>
    <dbReference type="NCBI Taxonomy" id="57577"/>
    <lineage>
        <taxon>Eukaryota</taxon>
        <taxon>Viridiplantae</taxon>
        <taxon>Streptophyta</taxon>
        <taxon>Embryophyta</taxon>
        <taxon>Tracheophyta</taxon>
        <taxon>Spermatophyta</taxon>
        <taxon>Magnoliopsida</taxon>
        <taxon>eudicotyledons</taxon>
        <taxon>Gunneridae</taxon>
        <taxon>Pentapetalae</taxon>
        <taxon>rosids</taxon>
        <taxon>fabids</taxon>
        <taxon>Fabales</taxon>
        <taxon>Fabaceae</taxon>
        <taxon>Papilionoideae</taxon>
        <taxon>50 kb inversion clade</taxon>
        <taxon>NPAAA clade</taxon>
        <taxon>Hologalegina</taxon>
        <taxon>IRL clade</taxon>
        <taxon>Trifolieae</taxon>
        <taxon>Trifolium</taxon>
    </lineage>
</organism>
<feature type="non-terminal residue" evidence="1">
    <location>
        <position position="98"/>
    </location>
</feature>
<evidence type="ECO:0000313" key="2">
    <source>
        <dbReference type="Proteomes" id="UP000236291"/>
    </source>
</evidence>
<dbReference type="AlphaFoldDB" id="A0A2K3KKY8"/>